<dbReference type="InterPro" id="IPR016024">
    <property type="entry name" value="ARM-type_fold"/>
</dbReference>
<evidence type="ECO:0000256" key="2">
    <source>
        <dbReference type="ARBA" id="ARBA00022737"/>
    </source>
</evidence>
<dbReference type="Gene3D" id="1.25.10.10">
    <property type="entry name" value="Leucine-rich Repeat Variant"/>
    <property type="match status" value="2"/>
</dbReference>
<reference evidence="5" key="2">
    <citation type="submission" date="2025-09" db="UniProtKB">
        <authorList>
            <consortium name="Ensembl"/>
        </authorList>
    </citation>
    <scope>IDENTIFICATION</scope>
</reference>
<dbReference type="Proteomes" id="UP000261560">
    <property type="component" value="Unplaced"/>
</dbReference>
<evidence type="ECO:0000259" key="4">
    <source>
        <dbReference type="Pfam" id="PF23745"/>
    </source>
</evidence>
<dbReference type="Pfam" id="PF13855">
    <property type="entry name" value="LRR_8"/>
    <property type="match status" value="1"/>
</dbReference>
<dbReference type="InterPro" id="IPR036770">
    <property type="entry name" value="Ankyrin_rpt-contain_sf"/>
</dbReference>
<dbReference type="PROSITE" id="PS51450">
    <property type="entry name" value="LRR"/>
    <property type="match status" value="2"/>
</dbReference>
<keyword evidence="6" id="KW-1185">Reference proteome</keyword>
<keyword evidence="1" id="KW-0433">Leucine-rich repeat</keyword>
<dbReference type="PANTHER" id="PTHR48051:SF1">
    <property type="entry name" value="RAS SUPPRESSOR PROTEIN 1"/>
    <property type="match status" value="1"/>
</dbReference>
<evidence type="ECO:0000259" key="3">
    <source>
        <dbReference type="Pfam" id="PF23744"/>
    </source>
</evidence>
<feature type="domain" description="LRRK2 ARM repeat" evidence="3">
    <location>
        <begin position="164"/>
        <end position="432"/>
    </location>
</feature>
<dbReference type="InterPro" id="IPR056593">
    <property type="entry name" value="ANK_LRRK2"/>
</dbReference>
<dbReference type="InterPro" id="IPR050216">
    <property type="entry name" value="LRR_domain-containing"/>
</dbReference>
<dbReference type="Pfam" id="PF23744">
    <property type="entry name" value="ARM_LRRK2"/>
    <property type="match status" value="3"/>
</dbReference>
<organism evidence="5 6">
    <name type="scientific">Oryzias melastigma</name>
    <name type="common">Marine medaka</name>
    <dbReference type="NCBI Taxonomy" id="30732"/>
    <lineage>
        <taxon>Eukaryota</taxon>
        <taxon>Metazoa</taxon>
        <taxon>Chordata</taxon>
        <taxon>Craniata</taxon>
        <taxon>Vertebrata</taxon>
        <taxon>Euteleostomi</taxon>
        <taxon>Actinopterygii</taxon>
        <taxon>Neopterygii</taxon>
        <taxon>Teleostei</taxon>
        <taxon>Neoteleostei</taxon>
        <taxon>Acanthomorphata</taxon>
        <taxon>Ovalentaria</taxon>
        <taxon>Atherinomorphae</taxon>
        <taxon>Beloniformes</taxon>
        <taxon>Adrianichthyidae</taxon>
        <taxon>Oryziinae</taxon>
        <taxon>Oryzias</taxon>
    </lineage>
</organism>
<dbReference type="OMA" id="PAIQRCG"/>
<dbReference type="Pfam" id="PF23745">
    <property type="entry name" value="ANK_LRRK2"/>
    <property type="match status" value="1"/>
</dbReference>
<dbReference type="AlphaFoldDB" id="A0A3B3B9E7"/>
<dbReference type="InterPro" id="IPR011989">
    <property type="entry name" value="ARM-like"/>
</dbReference>
<dbReference type="SMART" id="SM00369">
    <property type="entry name" value="LRR_TYP"/>
    <property type="match status" value="7"/>
</dbReference>
<dbReference type="GeneTree" id="ENSGT00940000162914"/>
<protein>
    <submittedName>
        <fullName evidence="5">Uncharacterized protein</fullName>
    </submittedName>
</protein>
<dbReference type="InterPro" id="IPR003591">
    <property type="entry name" value="Leu-rich_rpt_typical-subtyp"/>
</dbReference>
<dbReference type="InterPro" id="IPR001611">
    <property type="entry name" value="Leu-rich_rpt"/>
</dbReference>
<feature type="domain" description="LRRK2 ANK repeat" evidence="4">
    <location>
        <begin position="570"/>
        <end position="677"/>
    </location>
</feature>
<dbReference type="STRING" id="30732.ENSOMEP00000001807"/>
<keyword evidence="2" id="KW-0677">Repeat</keyword>
<dbReference type="SUPFAM" id="SSF48371">
    <property type="entry name" value="ARM repeat"/>
    <property type="match status" value="1"/>
</dbReference>
<evidence type="ECO:0000313" key="6">
    <source>
        <dbReference type="Proteomes" id="UP000261560"/>
    </source>
</evidence>
<dbReference type="InterPro" id="IPR032675">
    <property type="entry name" value="LRR_dom_sf"/>
</dbReference>
<name>A0A3B3B9E7_ORYME</name>
<reference evidence="5" key="1">
    <citation type="submission" date="2025-08" db="UniProtKB">
        <authorList>
            <consortium name="Ensembl"/>
        </authorList>
    </citation>
    <scope>IDENTIFICATION</scope>
</reference>
<dbReference type="SMART" id="SM00364">
    <property type="entry name" value="LRR_BAC"/>
    <property type="match status" value="7"/>
</dbReference>
<dbReference type="SUPFAM" id="SSF52058">
    <property type="entry name" value="L domain-like"/>
    <property type="match status" value="1"/>
</dbReference>
<dbReference type="Ensembl" id="ENSOMET00000013550.1">
    <property type="protein sequence ID" value="ENSOMEP00000001807.1"/>
    <property type="gene ID" value="ENSOMEG00000002748.1"/>
</dbReference>
<evidence type="ECO:0000256" key="1">
    <source>
        <dbReference type="ARBA" id="ARBA00022614"/>
    </source>
</evidence>
<proteinExistence type="predicted"/>
<dbReference type="PaxDb" id="30732-ENSOMEP00000001807"/>
<dbReference type="GO" id="GO:0005737">
    <property type="term" value="C:cytoplasm"/>
    <property type="evidence" value="ECO:0007669"/>
    <property type="project" value="TreeGrafter"/>
</dbReference>
<dbReference type="SUPFAM" id="SSF48403">
    <property type="entry name" value="Ankyrin repeat"/>
    <property type="match status" value="1"/>
</dbReference>
<feature type="domain" description="LRRK2 ARM repeat" evidence="3">
    <location>
        <begin position="12"/>
        <end position="108"/>
    </location>
</feature>
<accession>A0A3B3B9E7</accession>
<evidence type="ECO:0000313" key="5">
    <source>
        <dbReference type="Ensembl" id="ENSOMEP00000001807.1"/>
    </source>
</evidence>
<dbReference type="PANTHER" id="PTHR48051">
    <property type="match status" value="1"/>
</dbReference>
<feature type="domain" description="LRRK2 ARM repeat" evidence="3">
    <location>
        <begin position="442"/>
        <end position="537"/>
    </location>
</feature>
<dbReference type="Gene3D" id="3.80.10.10">
    <property type="entry name" value="Ribonuclease Inhibitor"/>
    <property type="match status" value="2"/>
</dbReference>
<sequence length="1116" mass="124272">MVDQEELEEWLKKLLVRLKSPQEDRQTSTLIQIIQDLLSLALTESAAELFKDKEVHTPLMVVLSTYISSRRVQQVGLSLFCQLIEICPDTLEQLTRPLQASRDWEVLAEEEDVFSLAVQAMKTFPTSEEVQFHGCGVLQRLLNTGEQTRGCTGFEEDSEEIHHRLSNVEVLMSGGIRCYSSVIAAMDAFPDVEELQEAACCLFRRFTSESYYNILVINGVQTVTVRACQRFSDNAVLQAAALSCLADLSKEAHGTIRTNNTITTQFTSEFKRLLFERQKGDKSLLLFQEAACWAIHQLLLHRAPVSHSEEKTPVHRQLMAAMLFHSSSPRVFIAATSALATLVSNNRDSLLLSRGLHVNLVEMMKRHVDSAEVSKAAFKLLKLLFHGRTTSLDELNMVMGQILSTMKEHNFQPEVQLEALQTSLVFLFPGTLQAVSAAAGLDFISYPAIQRCGLKVLSALADCSGAVDLLCQQGAIDTVLHTLQMFPKDREIHYWGLTLLNYLVFKKKLSRMILPVLASVVLSSLTQFRPDSEMLLKVNCPNASLEQSPHSVLVLTLFTHRLTFLLWPVAMWSNPELHYSMLEKACVDGDTVMAECLIEMGADSNKKTKTESLIYQVCERGGPVELVELLLCHGAHEQHIRRALAVSVKRADSSTVIQLLARLGLDVNNGALCLGGLRLGRLEAAWLSPLLADRGRGFSLRSRGISLARYIQSFQRSKSISCSSRLMSDQCLTSGYLSDESDDSSFSVFCQCSCALLVNCCSFLSQQHQSSRVDMRRCARCLCSSITCLRCSAVPSSVWGSGESSAALFKEKERIRLLDLTGNELASLSCLTEDSFVQQQLGFLLRLDLSHNNLTAFPSAVCQNLMSLTRLDLQGNRLESLPDGLLSLPSLNTLNVSRNLIGPTLSFDPAVTCPALKHLNLSFNKISAFPHELGCSMQQLEELSLEGNCMTELCMPLCLPEIKLLDVSRNSVDNICADFLINCSKLEHFNASMNKISHLSQLPIKVTTLRLANNKFSQVPESVLDLPVLRSLDMRANTIDFLPGPSLWASSNIRELMFSQNCIQILNLSGPVHKWARLEKLHLSNNNLSEVRTSWLKLYTLISLTNLLTSFVNDSY</sequence>
<dbReference type="InterPro" id="IPR056597">
    <property type="entry name" value="ARM_LRRK2"/>
</dbReference>